<organism evidence="2 3">
    <name type="scientific">Thermoproteota archaeon</name>
    <dbReference type="NCBI Taxonomy" id="2056631"/>
    <lineage>
        <taxon>Archaea</taxon>
        <taxon>Thermoproteota</taxon>
    </lineage>
</organism>
<dbReference type="SUPFAM" id="SSF53300">
    <property type="entry name" value="vWA-like"/>
    <property type="match status" value="1"/>
</dbReference>
<dbReference type="PROSITE" id="PS50234">
    <property type="entry name" value="VWFA"/>
    <property type="match status" value="1"/>
</dbReference>
<dbReference type="EMBL" id="QMQV01000193">
    <property type="protein sequence ID" value="RLE46298.1"/>
    <property type="molecule type" value="Genomic_DNA"/>
</dbReference>
<accession>A0A497ELR1</accession>
<dbReference type="Pfam" id="PF00092">
    <property type="entry name" value="VWA"/>
    <property type="match status" value="1"/>
</dbReference>
<feature type="domain" description="VWFA" evidence="1">
    <location>
        <begin position="365"/>
        <end position="505"/>
    </location>
</feature>
<dbReference type="AlphaFoldDB" id="A0A497ELR1"/>
<gene>
    <name evidence="2" type="ORF">DRJ31_10185</name>
</gene>
<comment type="caution">
    <text evidence="2">The sequence shown here is derived from an EMBL/GenBank/DDBJ whole genome shotgun (WGS) entry which is preliminary data.</text>
</comment>
<dbReference type="Gene3D" id="3.40.50.410">
    <property type="entry name" value="von Willebrand factor, type A domain"/>
    <property type="match status" value="1"/>
</dbReference>
<dbReference type="Gene3D" id="2.60.120.260">
    <property type="entry name" value="Galactose-binding domain-like"/>
    <property type="match status" value="1"/>
</dbReference>
<sequence>MKEESCNWNAGECHHSYVYENCSFYNRSSSSPCSVNCFLQSGGERNYYNGTTLTVYQIVKEKCNSSLGECDVGDTYNSSNCGYYNRSCNTLNTPACPSSRSYLVETSQIYSAKTFCNESNFECEVGPVYKNCIWRERSSCQQSACLASEVDRGDRIEYSEWKSSCTNGECDLGIRYLTECIEASSCEEVEGYFSCGQTCDPACDPAEVCCCKEGTAEHNCTLYSDYCCEEFKNCTTVTDYCCQKLDICSLKADACCKERYYKCRIAKDVCCPKAKWCQVKEYECCNVVAKCCKEKVKCCANIESCEYAGEIEVASCSPGGSPTPPTCQNICEIRKEAYYCENVRVRLARKLDKDFVSDVVSKGHNVGLVAYGSTVISFKEPMNNTTILFNEIDSYEANAGQTCISCAIDKSVDLLKDSENVRVVVLMSDGAANMMLNGTYDEQMAKEEALDLACDAYQNYGIVFYTIGFGEEAEEELLKNISECTHGKFYKSANASELKKIYTQIAQEISGRMDETYKVYGNYSMKIEAASNASLSTKLLKVEPVEYVLSQYIKTNITVGNFYINVYFYDPNGNPIPFQPMIELKNYSTSQEFKKEEFYLDFKNQYSGVAFVRVEYKWYNPTQTPEGSVWLDDVFFGPAPTCERINPKVWKCGEFIITKVRGDGDPYIYAQAATSSKYLPFQLIDAQCTSRNCKYLISTPGGMTSVECS</sequence>
<dbReference type="Proteomes" id="UP000278475">
    <property type="component" value="Unassembled WGS sequence"/>
</dbReference>
<reference evidence="2 3" key="1">
    <citation type="submission" date="2018-06" db="EMBL/GenBank/DDBJ databases">
        <title>Extensive metabolic versatility and redundancy in microbially diverse, dynamic hydrothermal sediments.</title>
        <authorList>
            <person name="Dombrowski N."/>
            <person name="Teske A."/>
            <person name="Baker B.J."/>
        </authorList>
    </citation>
    <scope>NUCLEOTIDE SEQUENCE [LARGE SCALE GENOMIC DNA]</scope>
    <source>
        <strain evidence="2">B66_G16</strain>
    </source>
</reference>
<evidence type="ECO:0000313" key="2">
    <source>
        <dbReference type="EMBL" id="RLE46298.1"/>
    </source>
</evidence>
<dbReference type="InterPro" id="IPR002035">
    <property type="entry name" value="VWF_A"/>
</dbReference>
<protein>
    <recommendedName>
        <fullName evidence="1">VWFA domain-containing protein</fullName>
    </recommendedName>
</protein>
<proteinExistence type="predicted"/>
<name>A0A497ELR1_9CREN</name>
<evidence type="ECO:0000259" key="1">
    <source>
        <dbReference type="PROSITE" id="PS50234"/>
    </source>
</evidence>
<evidence type="ECO:0000313" key="3">
    <source>
        <dbReference type="Proteomes" id="UP000278475"/>
    </source>
</evidence>
<dbReference type="InterPro" id="IPR036465">
    <property type="entry name" value="vWFA_dom_sf"/>
</dbReference>